<name>A0ABV6LYI7_9ACTN</name>
<gene>
    <name evidence="1" type="ORF">ACFFIA_07450</name>
</gene>
<sequence>MSVYDELLRGVVDLHVHVDLEFSATAFRKVRPEWEWLPRAEAAGMRAVVLKSHLWPTVSAAHYLRELYRGPVAVLPSVTLNPTSGGIEPWAVEAAADQGAGMVFLPTWGAASDRANGGFHHRLAAHFAHFDPARLSTLSLVDESGRLSPATHEVLRICAERGLALGTGHSAWRESLLLCAAAREIGFDRLVFNHPLSVSVQAPRDAIVAAAESGAKVEFCWPTISPGRHPPAEVVALIGEIGADATVLTSDFFGGSNPPPPDLLRLMLGTLHDAGLSARQIATAAARVPARLLGLAG</sequence>
<organism evidence="1 2">
    <name type="scientific">Phytohabitans kaempferiae</name>
    <dbReference type="NCBI Taxonomy" id="1620943"/>
    <lineage>
        <taxon>Bacteria</taxon>
        <taxon>Bacillati</taxon>
        <taxon>Actinomycetota</taxon>
        <taxon>Actinomycetes</taxon>
        <taxon>Micromonosporales</taxon>
        <taxon>Micromonosporaceae</taxon>
    </lineage>
</organism>
<dbReference type="InterPro" id="IPR032466">
    <property type="entry name" value="Metal_Hydrolase"/>
</dbReference>
<dbReference type="InterPro" id="IPR046249">
    <property type="entry name" value="DUF6282"/>
</dbReference>
<evidence type="ECO:0000313" key="2">
    <source>
        <dbReference type="Proteomes" id="UP001589867"/>
    </source>
</evidence>
<dbReference type="SUPFAM" id="SSF51556">
    <property type="entry name" value="Metallo-dependent hydrolases"/>
    <property type="match status" value="1"/>
</dbReference>
<comment type="caution">
    <text evidence="1">The sequence shown here is derived from an EMBL/GenBank/DDBJ whole genome shotgun (WGS) entry which is preliminary data.</text>
</comment>
<accession>A0ABV6LYI7</accession>
<dbReference type="EMBL" id="JBHLUH010000009">
    <property type="protein sequence ID" value="MFC0527490.1"/>
    <property type="molecule type" value="Genomic_DNA"/>
</dbReference>
<reference evidence="1 2" key="1">
    <citation type="submission" date="2024-09" db="EMBL/GenBank/DDBJ databases">
        <authorList>
            <person name="Sun Q."/>
            <person name="Mori K."/>
        </authorList>
    </citation>
    <scope>NUCLEOTIDE SEQUENCE [LARGE SCALE GENOMIC DNA]</scope>
    <source>
        <strain evidence="1 2">TBRC 3947</strain>
    </source>
</reference>
<dbReference type="RefSeq" id="WP_377247496.1">
    <property type="nucleotide sequence ID" value="NZ_JBHLUH010000009.1"/>
</dbReference>
<proteinExistence type="predicted"/>
<evidence type="ECO:0000313" key="1">
    <source>
        <dbReference type="EMBL" id="MFC0527490.1"/>
    </source>
</evidence>
<dbReference type="Proteomes" id="UP001589867">
    <property type="component" value="Unassembled WGS sequence"/>
</dbReference>
<dbReference type="Pfam" id="PF19799">
    <property type="entry name" value="DUF6282"/>
    <property type="match status" value="1"/>
</dbReference>
<protein>
    <submittedName>
        <fullName evidence="1">DUF6282 family protein</fullName>
    </submittedName>
</protein>
<keyword evidence="2" id="KW-1185">Reference proteome</keyword>